<proteinExistence type="predicted"/>
<dbReference type="EMBL" id="QZBZ01000775">
    <property type="protein sequence ID" value="TIA27777.1"/>
    <property type="molecule type" value="Genomic_DNA"/>
</dbReference>
<dbReference type="AlphaFoldDB" id="A0A4V4LCC6"/>
<feature type="signal peptide" evidence="1">
    <location>
        <begin position="1"/>
        <end position="20"/>
    </location>
</feature>
<keyword evidence="1" id="KW-0732">Signal</keyword>
<feature type="chain" id="PRO_5020649897" evidence="1">
    <location>
        <begin position="21"/>
        <end position="136"/>
    </location>
</feature>
<gene>
    <name evidence="2" type="ORF">D6C78_11014</name>
</gene>
<name>A0A4V4LCC6_AURPU</name>
<evidence type="ECO:0000313" key="3">
    <source>
        <dbReference type="Proteomes" id="UP000308724"/>
    </source>
</evidence>
<organism evidence="2 3">
    <name type="scientific">Aureobasidium pullulans</name>
    <name type="common">Black yeast</name>
    <name type="synonym">Pullularia pullulans</name>
    <dbReference type="NCBI Taxonomy" id="5580"/>
    <lineage>
        <taxon>Eukaryota</taxon>
        <taxon>Fungi</taxon>
        <taxon>Dikarya</taxon>
        <taxon>Ascomycota</taxon>
        <taxon>Pezizomycotina</taxon>
        <taxon>Dothideomycetes</taxon>
        <taxon>Dothideomycetidae</taxon>
        <taxon>Dothideales</taxon>
        <taxon>Saccotheciaceae</taxon>
        <taxon>Aureobasidium</taxon>
    </lineage>
</organism>
<sequence length="136" mass="15294">MQAHFELWALILAVANLSLAQTFADYAYVSSIEAGSRFQTVIRAALTNQVWKVASYIKTTHLSKSEPPNFLVLSRPALVIRAPKSRPEMDTVEERLSWSLRDKLCRSSAVLSETMSARYICVAHVPNSNYLKQAHI</sequence>
<reference evidence="2 3" key="1">
    <citation type="submission" date="2018-10" db="EMBL/GenBank/DDBJ databases">
        <title>Fifty Aureobasidium pullulans genomes reveal a recombining polyextremotolerant generalist.</title>
        <authorList>
            <person name="Gostincar C."/>
            <person name="Turk M."/>
            <person name="Zajc J."/>
            <person name="Gunde-Cimerman N."/>
        </authorList>
    </citation>
    <scope>NUCLEOTIDE SEQUENCE [LARGE SCALE GENOMIC DNA]</scope>
    <source>
        <strain evidence="2 3">EXF-1645</strain>
    </source>
</reference>
<evidence type="ECO:0000256" key="1">
    <source>
        <dbReference type="SAM" id="SignalP"/>
    </source>
</evidence>
<protein>
    <submittedName>
        <fullName evidence="2">Uncharacterized protein</fullName>
    </submittedName>
</protein>
<evidence type="ECO:0000313" key="2">
    <source>
        <dbReference type="EMBL" id="TIA27777.1"/>
    </source>
</evidence>
<accession>A0A4V4LCC6</accession>
<dbReference type="Proteomes" id="UP000308724">
    <property type="component" value="Unassembled WGS sequence"/>
</dbReference>
<comment type="caution">
    <text evidence="2">The sequence shown here is derived from an EMBL/GenBank/DDBJ whole genome shotgun (WGS) entry which is preliminary data.</text>
</comment>